<evidence type="ECO:0000256" key="6">
    <source>
        <dbReference type="ARBA" id="ARBA00022840"/>
    </source>
</evidence>
<evidence type="ECO:0000256" key="4">
    <source>
        <dbReference type="ARBA" id="ARBA00022741"/>
    </source>
</evidence>
<dbReference type="EC" id="2.7.11.1" evidence="1"/>
<dbReference type="SMART" id="SM00220">
    <property type="entry name" value="S_TKc"/>
    <property type="match status" value="1"/>
</dbReference>
<dbReference type="Gene3D" id="1.10.510.10">
    <property type="entry name" value="Transferase(Phosphotransferase) domain 1"/>
    <property type="match status" value="1"/>
</dbReference>
<dbReference type="GO" id="GO:0046872">
    <property type="term" value="F:metal ion binding"/>
    <property type="evidence" value="ECO:0007669"/>
    <property type="project" value="UniProtKB-KW"/>
</dbReference>
<evidence type="ECO:0000256" key="7">
    <source>
        <dbReference type="PIRSR" id="PIRSR607822-1"/>
    </source>
</evidence>
<reference evidence="9 10" key="1">
    <citation type="submission" date="2020-08" db="EMBL/GenBank/DDBJ databases">
        <title>Sequencing the genomes of 1000 actinobacteria strains.</title>
        <authorList>
            <person name="Klenk H.-P."/>
        </authorList>
    </citation>
    <scope>NUCLEOTIDE SEQUENCE [LARGE SCALE GENOMIC DNA]</scope>
    <source>
        <strain evidence="9 10">DSM 43149</strain>
    </source>
</reference>
<evidence type="ECO:0000256" key="3">
    <source>
        <dbReference type="ARBA" id="ARBA00022679"/>
    </source>
</evidence>
<evidence type="ECO:0000313" key="10">
    <source>
        <dbReference type="Proteomes" id="UP000578112"/>
    </source>
</evidence>
<evidence type="ECO:0000256" key="2">
    <source>
        <dbReference type="ARBA" id="ARBA00022527"/>
    </source>
</evidence>
<name>A0A7W7MRW1_9ACTN</name>
<feature type="domain" description="Protein kinase" evidence="8">
    <location>
        <begin position="127"/>
        <end position="388"/>
    </location>
</feature>
<sequence length="744" mass="78807">MILAGQRLTIPADLMAVRARDLPPADREALGDVYDDTGVALGRRTSRRSSIFVTGPLYALLEEFRTPATVVEAIARRAAGTDQAAERILDDSFSSLMRLREIGILMTEEEAAGTGPLYRPGELLTGRPVQRCLQSYEDGDVYVVEDGATGRAVVKLARRPGDAAARRGYRREAAALRLLGAAGVPVPAVLDRAADDDGHPLLVLEHVDGRRIDHRAARLRRASLPRLVRACATMVRTLALIHDRGLLHGDVHGGNYLLTDDDAVVAVDFRHASALTRPRGRHGVPRFMDPQWAQARLTGSPQPPNSAAAEQYSMAALVYFLITGEQHYERPITAEAVEAALARGELSEEFARRSSCELSEILAVLRRALAVDPDDRWPDVAAFSAAFTAASESVTDAPGEDRTDRVKRTGRWDAYLAPARTATQVPPSAAAGGAGTAMALLAASAVTADPLLLAWADLWSEEAAAPPAEGRLDPHGGAWHGRPGVLAARVMTACALDDRIARETAIKAYLREHDRHRDGGGPADLTHGLASLVLLDAHLVTLSGGDERLRHAGAEAAGALAGRIGDAASGVGLAHGMPGHLLAALAWQSVSPEPSAATAAEHLARISAAPRRWCRPGWEATWCNGAAGLTLLFLAASRALGEPAYLADAEAAMRIALAAEPRGLDLCCGAPGRAYALGRLAHATGETSWRGLAAAEHARAAGDLHRLGPHGLAKGRAGVHAVTEGQHDERFVLPLIDALPRSTP</sequence>
<dbReference type="GO" id="GO:0031179">
    <property type="term" value="P:peptide modification"/>
    <property type="evidence" value="ECO:0007669"/>
    <property type="project" value="InterPro"/>
</dbReference>
<dbReference type="InterPro" id="IPR012341">
    <property type="entry name" value="6hp_glycosidase-like_sf"/>
</dbReference>
<dbReference type="SUPFAM" id="SSF158745">
    <property type="entry name" value="LanC-like"/>
    <property type="match status" value="1"/>
</dbReference>
<dbReference type="InterPro" id="IPR011009">
    <property type="entry name" value="Kinase-like_dom_sf"/>
</dbReference>
<dbReference type="SUPFAM" id="SSF56112">
    <property type="entry name" value="Protein kinase-like (PK-like)"/>
    <property type="match status" value="1"/>
</dbReference>
<keyword evidence="3" id="KW-0808">Transferase</keyword>
<dbReference type="PROSITE" id="PS50011">
    <property type="entry name" value="PROTEIN_KINASE_DOM"/>
    <property type="match status" value="1"/>
</dbReference>
<dbReference type="GO" id="GO:0005524">
    <property type="term" value="F:ATP binding"/>
    <property type="evidence" value="ECO:0007669"/>
    <property type="project" value="UniProtKB-KW"/>
</dbReference>
<dbReference type="Proteomes" id="UP000578112">
    <property type="component" value="Unassembled WGS sequence"/>
</dbReference>
<dbReference type="Pfam" id="PF05147">
    <property type="entry name" value="LANC_like"/>
    <property type="match status" value="1"/>
</dbReference>
<keyword evidence="7" id="KW-0479">Metal-binding</keyword>
<dbReference type="InterPro" id="IPR007822">
    <property type="entry name" value="LANC-like"/>
</dbReference>
<dbReference type="Gene3D" id="3.30.200.20">
    <property type="entry name" value="Phosphorylase Kinase, domain 1"/>
    <property type="match status" value="1"/>
</dbReference>
<keyword evidence="5 9" id="KW-0418">Kinase</keyword>
<keyword evidence="7" id="KW-0862">Zinc</keyword>
<gene>
    <name evidence="9" type="ORF">BJ971_005247</name>
</gene>
<dbReference type="Pfam" id="PF01636">
    <property type="entry name" value="APH"/>
    <property type="match status" value="1"/>
</dbReference>
<dbReference type="PANTHER" id="PTHR43289">
    <property type="entry name" value="MITOGEN-ACTIVATED PROTEIN KINASE KINASE KINASE 20-RELATED"/>
    <property type="match status" value="1"/>
</dbReference>
<dbReference type="GO" id="GO:0005975">
    <property type="term" value="P:carbohydrate metabolic process"/>
    <property type="evidence" value="ECO:0007669"/>
    <property type="project" value="InterPro"/>
</dbReference>
<dbReference type="AlphaFoldDB" id="A0A7W7MRW1"/>
<dbReference type="PANTHER" id="PTHR43289:SF6">
    <property type="entry name" value="SERINE_THREONINE-PROTEIN KINASE NEKL-3"/>
    <property type="match status" value="1"/>
</dbReference>
<feature type="binding site" evidence="7">
    <location>
        <position position="623"/>
    </location>
    <ligand>
        <name>Zn(2+)</name>
        <dbReference type="ChEBI" id="CHEBI:29105"/>
    </ligand>
</feature>
<keyword evidence="10" id="KW-1185">Reference proteome</keyword>
<keyword evidence="4" id="KW-0547">Nucleotide-binding</keyword>
<dbReference type="GO" id="GO:0004674">
    <property type="term" value="F:protein serine/threonine kinase activity"/>
    <property type="evidence" value="ECO:0007669"/>
    <property type="project" value="UniProtKB-KW"/>
</dbReference>
<evidence type="ECO:0000256" key="1">
    <source>
        <dbReference type="ARBA" id="ARBA00012513"/>
    </source>
</evidence>
<evidence type="ECO:0000259" key="8">
    <source>
        <dbReference type="PROSITE" id="PS50011"/>
    </source>
</evidence>
<feature type="binding site" evidence="7">
    <location>
        <position position="667"/>
    </location>
    <ligand>
        <name>Zn(2+)</name>
        <dbReference type="ChEBI" id="CHEBI:29105"/>
    </ligand>
</feature>
<keyword evidence="6" id="KW-0067">ATP-binding</keyword>
<dbReference type="RefSeq" id="WP_184995849.1">
    <property type="nucleotide sequence ID" value="NZ_BOMK01000003.1"/>
</dbReference>
<dbReference type="SMART" id="SM01260">
    <property type="entry name" value="LANC_like"/>
    <property type="match status" value="1"/>
</dbReference>
<evidence type="ECO:0000313" key="9">
    <source>
        <dbReference type="EMBL" id="MBB4764691.1"/>
    </source>
</evidence>
<dbReference type="InterPro" id="IPR000719">
    <property type="entry name" value="Prot_kinase_dom"/>
</dbReference>
<dbReference type="EMBL" id="JACHNH010000001">
    <property type="protein sequence ID" value="MBB4764691.1"/>
    <property type="molecule type" value="Genomic_DNA"/>
</dbReference>
<accession>A0A7W7MRW1</accession>
<dbReference type="InterPro" id="IPR002575">
    <property type="entry name" value="Aminoglycoside_PTrfase"/>
</dbReference>
<proteinExistence type="predicted"/>
<organism evidence="9 10">
    <name type="scientific">Actinoplanes digitatis</name>
    <dbReference type="NCBI Taxonomy" id="1868"/>
    <lineage>
        <taxon>Bacteria</taxon>
        <taxon>Bacillati</taxon>
        <taxon>Actinomycetota</taxon>
        <taxon>Actinomycetes</taxon>
        <taxon>Micromonosporales</taxon>
        <taxon>Micromonosporaceae</taxon>
        <taxon>Actinoplanes</taxon>
    </lineage>
</organism>
<dbReference type="Gene3D" id="1.50.10.10">
    <property type="match status" value="1"/>
</dbReference>
<evidence type="ECO:0000256" key="5">
    <source>
        <dbReference type="ARBA" id="ARBA00022777"/>
    </source>
</evidence>
<keyword evidence="2" id="KW-0723">Serine/threonine-protein kinase</keyword>
<comment type="caution">
    <text evidence="9">The sequence shown here is derived from an EMBL/GenBank/DDBJ whole genome shotgun (WGS) entry which is preliminary data.</text>
</comment>
<protein>
    <recommendedName>
        <fullName evidence="1">non-specific serine/threonine protein kinase</fullName>
        <ecNumber evidence="1">2.7.11.1</ecNumber>
    </recommendedName>
</protein>